<accession>A0A392RMD0</accession>
<proteinExistence type="predicted"/>
<evidence type="ECO:0000256" key="1">
    <source>
        <dbReference type="SAM" id="MobiDB-lite"/>
    </source>
</evidence>
<feature type="region of interest" description="Disordered" evidence="1">
    <location>
        <begin position="42"/>
        <end position="73"/>
    </location>
</feature>
<dbReference type="Proteomes" id="UP000265520">
    <property type="component" value="Unassembled WGS sequence"/>
</dbReference>
<comment type="caution">
    <text evidence="2">The sequence shown here is derived from an EMBL/GenBank/DDBJ whole genome shotgun (WGS) entry which is preliminary data.</text>
</comment>
<evidence type="ECO:0000313" key="3">
    <source>
        <dbReference type="Proteomes" id="UP000265520"/>
    </source>
</evidence>
<dbReference type="EMBL" id="LXQA010244638">
    <property type="protein sequence ID" value="MCI37437.1"/>
    <property type="molecule type" value="Genomic_DNA"/>
</dbReference>
<evidence type="ECO:0000313" key="2">
    <source>
        <dbReference type="EMBL" id="MCI37437.1"/>
    </source>
</evidence>
<name>A0A392RMD0_9FABA</name>
<protein>
    <submittedName>
        <fullName evidence="2">Uncharacterized protein</fullName>
    </submittedName>
</protein>
<dbReference type="AlphaFoldDB" id="A0A392RMD0"/>
<organism evidence="2 3">
    <name type="scientific">Trifolium medium</name>
    <dbReference type="NCBI Taxonomy" id="97028"/>
    <lineage>
        <taxon>Eukaryota</taxon>
        <taxon>Viridiplantae</taxon>
        <taxon>Streptophyta</taxon>
        <taxon>Embryophyta</taxon>
        <taxon>Tracheophyta</taxon>
        <taxon>Spermatophyta</taxon>
        <taxon>Magnoliopsida</taxon>
        <taxon>eudicotyledons</taxon>
        <taxon>Gunneridae</taxon>
        <taxon>Pentapetalae</taxon>
        <taxon>rosids</taxon>
        <taxon>fabids</taxon>
        <taxon>Fabales</taxon>
        <taxon>Fabaceae</taxon>
        <taxon>Papilionoideae</taxon>
        <taxon>50 kb inversion clade</taxon>
        <taxon>NPAAA clade</taxon>
        <taxon>Hologalegina</taxon>
        <taxon>IRL clade</taxon>
        <taxon>Trifolieae</taxon>
        <taxon>Trifolium</taxon>
    </lineage>
</organism>
<sequence length="73" mass="9027">MEAVKMVMESVERCKVKRLTLTPHYDPRVEEWEKFYLCSSKQKKKKKKLRQKKRKREDKKNKRKGNKKKSKRC</sequence>
<reference evidence="2 3" key="1">
    <citation type="journal article" date="2018" name="Front. Plant Sci.">
        <title>Red Clover (Trifolium pratense) and Zigzag Clover (T. medium) - A Picture of Genomic Similarities and Differences.</title>
        <authorList>
            <person name="Dluhosova J."/>
            <person name="Istvanek J."/>
            <person name="Nedelnik J."/>
            <person name="Repkova J."/>
        </authorList>
    </citation>
    <scope>NUCLEOTIDE SEQUENCE [LARGE SCALE GENOMIC DNA]</scope>
    <source>
        <strain evidence="3">cv. 10/8</strain>
        <tissue evidence="2">Leaf</tissue>
    </source>
</reference>
<keyword evidence="3" id="KW-1185">Reference proteome</keyword>